<evidence type="ECO:0000256" key="3">
    <source>
        <dbReference type="ARBA" id="ARBA00005745"/>
    </source>
</evidence>
<dbReference type="GO" id="GO:0015627">
    <property type="term" value="C:type II protein secretion system complex"/>
    <property type="evidence" value="ECO:0007669"/>
    <property type="project" value="InterPro"/>
</dbReference>
<dbReference type="InterPro" id="IPR018076">
    <property type="entry name" value="T2SS_GspF_dom"/>
</dbReference>
<keyword evidence="6" id="KW-0997">Cell inner membrane</keyword>
<comment type="subcellular location">
    <subcellularLocation>
        <location evidence="2">Cell inner membrane</location>
        <topology evidence="2">Multi-pass membrane protein</topology>
    </subcellularLocation>
    <subcellularLocation>
        <location evidence="14">Cell membrane</location>
        <topology evidence="14">Multi-pass membrane protein</topology>
    </subcellularLocation>
</comment>
<feature type="transmembrane region" description="Helical" evidence="15">
    <location>
        <begin position="385"/>
        <end position="406"/>
    </location>
</feature>
<evidence type="ECO:0000256" key="14">
    <source>
        <dbReference type="RuleBase" id="RU003923"/>
    </source>
</evidence>
<feature type="domain" description="Type II secretion system protein GspF" evidence="16">
    <location>
        <begin position="284"/>
        <end position="404"/>
    </location>
</feature>
<dbReference type="InterPro" id="IPR001992">
    <property type="entry name" value="T2SS_GspF/T4SS_PilC_CS"/>
</dbReference>
<feature type="transmembrane region" description="Helical" evidence="15">
    <location>
        <begin position="231"/>
        <end position="250"/>
    </location>
</feature>
<keyword evidence="12 15" id="KW-0472">Membrane</keyword>
<dbReference type="GO" id="GO:0046872">
    <property type="term" value="F:metal ion binding"/>
    <property type="evidence" value="ECO:0007669"/>
    <property type="project" value="UniProtKB-KW"/>
</dbReference>
<keyword evidence="10" id="KW-0653">Protein transport</keyword>
<evidence type="ECO:0000256" key="4">
    <source>
        <dbReference type="ARBA" id="ARBA00022448"/>
    </source>
</evidence>
<dbReference type="Gene3D" id="1.20.81.30">
    <property type="entry name" value="Type II secretion system (T2SS), domain F"/>
    <property type="match status" value="2"/>
</dbReference>
<evidence type="ECO:0000256" key="10">
    <source>
        <dbReference type="ARBA" id="ARBA00022927"/>
    </source>
</evidence>
<evidence type="ECO:0000256" key="11">
    <source>
        <dbReference type="ARBA" id="ARBA00022989"/>
    </source>
</evidence>
<dbReference type="InterPro" id="IPR011850">
    <property type="entry name" value="T2SS_GspF"/>
</dbReference>
<evidence type="ECO:0000313" key="17">
    <source>
        <dbReference type="EMBL" id="TAA74968.1"/>
    </source>
</evidence>
<dbReference type="Proteomes" id="UP000316238">
    <property type="component" value="Unassembled WGS sequence"/>
</dbReference>
<dbReference type="PROSITE" id="PS00874">
    <property type="entry name" value="T2SP_F"/>
    <property type="match status" value="1"/>
</dbReference>
<evidence type="ECO:0000313" key="18">
    <source>
        <dbReference type="Proteomes" id="UP000316238"/>
    </source>
</evidence>
<feature type="domain" description="Type II secretion system protein GspF" evidence="16">
    <location>
        <begin position="79"/>
        <end position="201"/>
    </location>
</feature>
<comment type="similarity">
    <text evidence="3 14">Belongs to the GSP F family.</text>
</comment>
<keyword evidence="8" id="KW-0479">Metal-binding</keyword>
<comment type="caution">
    <text evidence="17">The sequence shown here is derived from an EMBL/GenBank/DDBJ whole genome shotgun (WGS) entry which is preliminary data.</text>
</comment>
<dbReference type="GO" id="GO:0015628">
    <property type="term" value="P:protein secretion by the type II secretion system"/>
    <property type="evidence" value="ECO:0007669"/>
    <property type="project" value="InterPro"/>
</dbReference>
<evidence type="ECO:0000256" key="8">
    <source>
        <dbReference type="ARBA" id="ARBA00022723"/>
    </source>
</evidence>
<dbReference type="InterPro" id="IPR042094">
    <property type="entry name" value="T2SS_GspF_sf"/>
</dbReference>
<dbReference type="FunFam" id="1.20.81.30:FF:000001">
    <property type="entry name" value="Type II secretion system protein F"/>
    <property type="match status" value="2"/>
</dbReference>
<keyword evidence="11 15" id="KW-1133">Transmembrane helix</keyword>
<dbReference type="Pfam" id="PF00482">
    <property type="entry name" value="T2SSF"/>
    <property type="match status" value="2"/>
</dbReference>
<comment type="function">
    <text evidence="1">Component of the type II secretion system inner membrane complex required for the energy-dependent secretion of extracellular factors such as proteases and toxins from the periplasm.</text>
</comment>
<keyword evidence="18" id="KW-1185">Reference proteome</keyword>
<dbReference type="NCBIfam" id="TIGR02120">
    <property type="entry name" value="GspF"/>
    <property type="match status" value="1"/>
</dbReference>
<keyword evidence="4 14" id="KW-0813">Transport</keyword>
<evidence type="ECO:0000256" key="13">
    <source>
        <dbReference type="ARBA" id="ARBA00030750"/>
    </source>
</evidence>
<organism evidence="17 18">
    <name type="scientific">Candidatus Electronema aureum</name>
    <dbReference type="NCBI Taxonomy" id="2005002"/>
    <lineage>
        <taxon>Bacteria</taxon>
        <taxon>Pseudomonadati</taxon>
        <taxon>Thermodesulfobacteriota</taxon>
        <taxon>Desulfobulbia</taxon>
        <taxon>Desulfobulbales</taxon>
        <taxon>Desulfobulbaceae</taxon>
        <taxon>Candidatus Electronema</taxon>
    </lineage>
</organism>
<evidence type="ECO:0000256" key="7">
    <source>
        <dbReference type="ARBA" id="ARBA00022692"/>
    </source>
</evidence>
<evidence type="ECO:0000256" key="5">
    <source>
        <dbReference type="ARBA" id="ARBA00022475"/>
    </source>
</evidence>
<dbReference type="AlphaFoldDB" id="A0A521G1V1"/>
<keyword evidence="9" id="KW-0106">Calcium</keyword>
<evidence type="ECO:0000256" key="9">
    <source>
        <dbReference type="ARBA" id="ARBA00022837"/>
    </source>
</evidence>
<dbReference type="GO" id="GO:0005886">
    <property type="term" value="C:plasma membrane"/>
    <property type="evidence" value="ECO:0007669"/>
    <property type="project" value="UniProtKB-SubCell"/>
</dbReference>
<evidence type="ECO:0000256" key="15">
    <source>
        <dbReference type="SAM" id="Phobius"/>
    </source>
</evidence>
<feature type="transmembrane region" description="Helical" evidence="15">
    <location>
        <begin position="177"/>
        <end position="200"/>
    </location>
</feature>
<dbReference type="PANTHER" id="PTHR30012:SF0">
    <property type="entry name" value="TYPE II SECRETION SYSTEM PROTEIN F-RELATED"/>
    <property type="match status" value="1"/>
</dbReference>
<dbReference type="EMBL" id="NQJD01000014">
    <property type="protein sequence ID" value="TAA74968.1"/>
    <property type="molecule type" value="Genomic_DNA"/>
</dbReference>
<evidence type="ECO:0000259" key="16">
    <source>
        <dbReference type="Pfam" id="PF00482"/>
    </source>
</evidence>
<evidence type="ECO:0000256" key="2">
    <source>
        <dbReference type="ARBA" id="ARBA00004429"/>
    </source>
</evidence>
<name>A0A521G1V1_9BACT</name>
<evidence type="ECO:0000256" key="1">
    <source>
        <dbReference type="ARBA" id="ARBA00002684"/>
    </source>
</evidence>
<dbReference type="PRINTS" id="PR00812">
    <property type="entry name" value="BCTERIALGSPF"/>
</dbReference>
<dbReference type="PANTHER" id="PTHR30012">
    <property type="entry name" value="GENERAL SECRETION PATHWAY PROTEIN"/>
    <property type="match status" value="1"/>
</dbReference>
<protein>
    <recommendedName>
        <fullName evidence="13">General secretion pathway protein F</fullName>
    </recommendedName>
</protein>
<evidence type="ECO:0000256" key="12">
    <source>
        <dbReference type="ARBA" id="ARBA00023136"/>
    </source>
</evidence>
<evidence type="ECO:0000256" key="6">
    <source>
        <dbReference type="ARBA" id="ARBA00022519"/>
    </source>
</evidence>
<sequence>MPVYEYTALDAAGKKHKGVLDADSLAAVRQKIRQTGKYPVEIKETVPKGRKGQRGIIKSNFFSLQSGPSIKQQDIHVVTRQLATLLGAGIPLVPALTGLVEQTSNKSLQTIITQIKDSVNEGNSLTESLAEHPRLFSKVYVNMVRAGEASGSLDVVLERLAEFGERQQALRSRISAALIYPIFMAFVGIGVLFLLITFIVPSITKVFTDRNQALPLPTAVLIQISNFLQDWWWLVLILLATAAMGLRGFFFQHPTGKRIWDKMKLTLPVISDLNIKMAAASLGRTMASLLQAGVPLVTALQIVKNILNNVLLAEVLEQAGAEIEKGKSLSGFLRGNKYFTPMLVQMIAVGEQSGSLDRMLEKAAESYEKEVEAKVMAMTSMIEPIMILTMGMAVGFIVMSILLPIFEMNQLVK</sequence>
<keyword evidence="5" id="KW-1003">Cell membrane</keyword>
<dbReference type="InterPro" id="IPR003004">
    <property type="entry name" value="GspF/PilC"/>
</dbReference>
<reference evidence="17" key="1">
    <citation type="submission" date="2017-07" db="EMBL/GenBank/DDBJ databases">
        <title>The cable genome - Insights into the physiology and evolution of filamentous bacteria capable of sulfide oxidation via long distance electron transfer.</title>
        <authorList>
            <person name="Thorup C."/>
            <person name="Bjerg J.T."/>
            <person name="Schreiber L."/>
            <person name="Nielsen L.P."/>
            <person name="Kjeldsen K.U."/>
            <person name="Boesen T."/>
            <person name="Boggild A."/>
            <person name="Meysman F."/>
            <person name="Geelhoed J."/>
            <person name="Schramm A."/>
        </authorList>
    </citation>
    <scope>NUCLEOTIDE SEQUENCE [LARGE SCALE GENOMIC DNA]</scope>
    <source>
        <strain evidence="17">GS</strain>
    </source>
</reference>
<accession>A0A521G1V1</accession>
<proteinExistence type="inferred from homology"/>
<gene>
    <name evidence="17" type="ORF">CDV28_11453</name>
</gene>
<keyword evidence="7 14" id="KW-0812">Transmembrane</keyword>